<keyword evidence="3" id="KW-1185">Reference proteome</keyword>
<proteinExistence type="predicted"/>
<feature type="compositionally biased region" description="Polar residues" evidence="1">
    <location>
        <begin position="178"/>
        <end position="188"/>
    </location>
</feature>
<organism evidence="2 3">
    <name type="scientific">Malassezia furfur</name>
    <name type="common">Pityriasis versicolor infection agent</name>
    <name type="synonym">Pityrosporum furfur</name>
    <dbReference type="NCBI Taxonomy" id="55194"/>
    <lineage>
        <taxon>Eukaryota</taxon>
        <taxon>Fungi</taxon>
        <taxon>Dikarya</taxon>
        <taxon>Basidiomycota</taxon>
        <taxon>Ustilaginomycotina</taxon>
        <taxon>Malasseziomycetes</taxon>
        <taxon>Malasseziales</taxon>
        <taxon>Malasseziaceae</taxon>
        <taxon>Malassezia</taxon>
    </lineage>
</organism>
<sequence>MSSERAAQPSIPAERREGVPGTPMLEEPSGPIPGCDEQPRKTFPTLHELQDAVNRLERELRIDRANNPLSGRIIHVAHKMPFVLQSMAEVEHHERLAAQTAAVDRVAQLAQAARARRAEREAREAEQAAQEEQRALQRQYAAAIPPRRTTRGGAVSGASGRGGRRARQRMRLPACAAHSSTTLTSRPS</sequence>
<protein>
    <submittedName>
        <fullName evidence="2">Uncharacterized protein</fullName>
    </submittedName>
</protein>
<evidence type="ECO:0000313" key="2">
    <source>
        <dbReference type="EMBL" id="WFD48041.1"/>
    </source>
</evidence>
<feature type="region of interest" description="Disordered" evidence="1">
    <location>
        <begin position="1"/>
        <end position="41"/>
    </location>
</feature>
<feature type="region of interest" description="Disordered" evidence="1">
    <location>
        <begin position="118"/>
        <end position="188"/>
    </location>
</feature>
<dbReference type="Proteomes" id="UP000818624">
    <property type="component" value="Chromosome 2"/>
</dbReference>
<name>A0ABY8ER24_MALFU</name>
<gene>
    <name evidence="2" type="ORF">GLX27_002707</name>
</gene>
<evidence type="ECO:0000256" key="1">
    <source>
        <dbReference type="SAM" id="MobiDB-lite"/>
    </source>
</evidence>
<dbReference type="EMBL" id="CP046235">
    <property type="protein sequence ID" value="WFD48041.1"/>
    <property type="molecule type" value="Genomic_DNA"/>
</dbReference>
<accession>A0ABY8ER24</accession>
<reference evidence="2 3" key="1">
    <citation type="journal article" date="2020" name="Elife">
        <title>Loss of centromere function drives karyotype evolution in closely related Malassezia species.</title>
        <authorList>
            <person name="Sankaranarayanan S.R."/>
            <person name="Ianiri G."/>
            <person name="Coelho M.A."/>
            <person name="Reza M.H."/>
            <person name="Thimmappa B.C."/>
            <person name="Ganguly P."/>
            <person name="Vadnala R.N."/>
            <person name="Sun S."/>
            <person name="Siddharthan R."/>
            <person name="Tellgren-Roth C."/>
            <person name="Dawson T.L."/>
            <person name="Heitman J."/>
            <person name="Sanyal K."/>
        </authorList>
    </citation>
    <scope>NUCLEOTIDE SEQUENCE [LARGE SCALE GENOMIC DNA]</scope>
    <source>
        <strain evidence="2">CBS14141</strain>
    </source>
</reference>
<feature type="compositionally biased region" description="Basic and acidic residues" evidence="1">
    <location>
        <begin position="118"/>
        <end position="135"/>
    </location>
</feature>
<evidence type="ECO:0000313" key="3">
    <source>
        <dbReference type="Proteomes" id="UP000818624"/>
    </source>
</evidence>